<accession>A0A4C1ZRV3</accession>
<name>A0A4C1ZRV3_EUMVA</name>
<dbReference type="STRING" id="151549.A0A4C1ZRV3"/>
<evidence type="ECO:0000313" key="2">
    <source>
        <dbReference type="EMBL" id="GBP90142.1"/>
    </source>
</evidence>
<dbReference type="EMBL" id="BGZK01002061">
    <property type="protein sequence ID" value="GBP90142.1"/>
    <property type="molecule type" value="Genomic_DNA"/>
</dbReference>
<reference evidence="2 3" key="1">
    <citation type="journal article" date="2019" name="Commun. Biol.">
        <title>The bagworm genome reveals a unique fibroin gene that provides high tensile strength.</title>
        <authorList>
            <person name="Kono N."/>
            <person name="Nakamura H."/>
            <person name="Ohtoshi R."/>
            <person name="Tomita M."/>
            <person name="Numata K."/>
            <person name="Arakawa K."/>
        </authorList>
    </citation>
    <scope>NUCLEOTIDE SEQUENCE [LARGE SCALE GENOMIC DNA]</scope>
</reference>
<keyword evidence="3" id="KW-1185">Reference proteome</keyword>
<protein>
    <submittedName>
        <fullName evidence="2">Cilia-and flagella-associated protein 61</fullName>
    </submittedName>
</protein>
<dbReference type="PANTHER" id="PTHR21178">
    <property type="entry name" value="CILIA- AND FLAGELLA-ASSOCIATED PROTEIN 61"/>
    <property type="match status" value="1"/>
</dbReference>
<keyword evidence="2" id="KW-0282">Flagellum</keyword>
<dbReference type="InterPro" id="IPR038884">
    <property type="entry name" value="CFAP61"/>
</dbReference>
<keyword evidence="2" id="KW-0966">Cell projection</keyword>
<comment type="caution">
    <text evidence="2">The sequence shown here is derived from an EMBL/GenBank/DDBJ whole genome shotgun (WGS) entry which is preliminary data.</text>
</comment>
<gene>
    <name evidence="2" type="primary">CFAP61</name>
    <name evidence="2" type="ORF">EVAR_99402_1</name>
</gene>
<proteinExistence type="predicted"/>
<feature type="domain" description="Cilia- and flagella-associated protein 61 N-terminal" evidence="1">
    <location>
        <begin position="296"/>
        <end position="397"/>
    </location>
</feature>
<evidence type="ECO:0000259" key="1">
    <source>
        <dbReference type="Pfam" id="PF16092"/>
    </source>
</evidence>
<dbReference type="Pfam" id="PF16092">
    <property type="entry name" value="CFAP61_N"/>
    <property type="match status" value="2"/>
</dbReference>
<dbReference type="OrthoDB" id="382863at2759"/>
<dbReference type="PANTHER" id="PTHR21178:SF8">
    <property type="entry name" value="CILIA- AND FLAGELLA-ASSOCIATED PROTEIN 61"/>
    <property type="match status" value="1"/>
</dbReference>
<evidence type="ECO:0000313" key="3">
    <source>
        <dbReference type="Proteomes" id="UP000299102"/>
    </source>
</evidence>
<dbReference type="Proteomes" id="UP000299102">
    <property type="component" value="Unassembled WGS sequence"/>
</dbReference>
<sequence>MTSGVQLEDVNFLDFRALISSMVTRVASLPVLRGVRGARFDDAPDIYTMINETMKCVFDCEDIRDVRKLIETSVFALCLTDVCDRLVGFVAAKDHPLLPAMHPSAWEEFIWLRYKIMDMNSRNALFIHLLCWEPDYGRDAVDGLLRPLFMMDPHLMYVGFLKQPPDYPCSIRIPSLRNSLPFEAIHESTQILVSSYDVNSTLTDHVPSTGPDDSRTAQCLVNTAAAIHADASLTQVGERQMPNAEADCASLSLVPRSRLHFKPWNASERGLIPGQMPAEASFRRVNAMERGAPDARPPALYAASRAGVCPRLRVRRAVEEDNDDIIPIIERQSTRLRALYGEFYVSELVARHPESERVLLVCEDKQLAVGVMCLNTAINYDALQEDFDLMPYAGLKRVDKNEDLVVEEENEREIKMDLTQPTIGTESSCQLFLAEMIKHPKVSLVDDYDEDTAIRTTVPPSPALSWRSIQVDQLFDDDDDDVDFDIVNIDEALLTGSQMLPIDESPMLSAAKSAMPTPSFTNLLDQTEEEIEKSARLKDVSKPLKVVRYAGHPNAFLIELFAMHPDYDERHGFDMLEASFELFPGRDYCIVSLPTDHPTFPLLEHFTFVTPTCCKSRFKSDALYVAHINSVRGNMEVREAENYDLLNLGVLLEHTPSRSSLIELFRNSLESYSLRSFMFLSEKQPVGFAVVSVLDDGSSVRALYALDQRERVTDEDGAVRIFP</sequence>
<dbReference type="AlphaFoldDB" id="A0A4C1ZRV3"/>
<dbReference type="InterPro" id="IPR032151">
    <property type="entry name" value="CFAP61_N"/>
</dbReference>
<feature type="domain" description="Cilia- and flagella-associated protein 61 N-terminal" evidence="1">
    <location>
        <begin position="35"/>
        <end position="166"/>
    </location>
</feature>
<keyword evidence="2" id="KW-0969">Cilium</keyword>
<organism evidence="2 3">
    <name type="scientific">Eumeta variegata</name>
    <name type="common">Bagworm moth</name>
    <name type="synonym">Eumeta japonica</name>
    <dbReference type="NCBI Taxonomy" id="151549"/>
    <lineage>
        <taxon>Eukaryota</taxon>
        <taxon>Metazoa</taxon>
        <taxon>Ecdysozoa</taxon>
        <taxon>Arthropoda</taxon>
        <taxon>Hexapoda</taxon>
        <taxon>Insecta</taxon>
        <taxon>Pterygota</taxon>
        <taxon>Neoptera</taxon>
        <taxon>Endopterygota</taxon>
        <taxon>Lepidoptera</taxon>
        <taxon>Glossata</taxon>
        <taxon>Ditrysia</taxon>
        <taxon>Tineoidea</taxon>
        <taxon>Psychidae</taxon>
        <taxon>Oiketicinae</taxon>
        <taxon>Eumeta</taxon>
    </lineage>
</organism>